<name>A0ABW6BCG1_9SPHI</name>
<dbReference type="Gene3D" id="2.60.40.1600">
    <property type="entry name" value="Smr-associated-like"/>
    <property type="match status" value="1"/>
</dbReference>
<keyword evidence="2" id="KW-1185">Reference proteome</keyword>
<dbReference type="RefSeq" id="WP_320182827.1">
    <property type="nucleotide sequence ID" value="NZ_CP138332.1"/>
</dbReference>
<organism evidence="1 2">
    <name type="scientific">Sphingobacterium bambusae</name>
    <dbReference type="NCBI Taxonomy" id="662858"/>
    <lineage>
        <taxon>Bacteria</taxon>
        <taxon>Pseudomonadati</taxon>
        <taxon>Bacteroidota</taxon>
        <taxon>Sphingobacteriia</taxon>
        <taxon>Sphingobacteriales</taxon>
        <taxon>Sphingobacteriaceae</taxon>
        <taxon>Sphingobacterium</taxon>
    </lineage>
</organism>
<reference evidence="2" key="1">
    <citation type="journal article" date="2019" name="Int. J. Syst. Evol. Microbiol.">
        <title>The Global Catalogue of Microorganisms (GCM) 10K type strain sequencing project: providing services to taxonomists for standard genome sequencing and annotation.</title>
        <authorList>
            <consortium name="The Broad Institute Genomics Platform"/>
            <consortium name="The Broad Institute Genome Sequencing Center for Infectious Disease"/>
            <person name="Wu L."/>
            <person name="Ma J."/>
        </authorList>
    </citation>
    <scope>NUCLEOTIDE SEQUENCE [LARGE SCALE GENOMIC DNA]</scope>
    <source>
        <strain evidence="2">KCTC 22814</strain>
    </source>
</reference>
<accession>A0ABW6BCG1</accession>
<evidence type="ECO:0000313" key="1">
    <source>
        <dbReference type="EMBL" id="MFD2967146.1"/>
    </source>
</evidence>
<gene>
    <name evidence="1" type="ORF">ACFS7Y_07100</name>
</gene>
<protein>
    <recommendedName>
        <fullName evidence="3">DUF2027 domain-containing protein</fullName>
    </recommendedName>
</protein>
<dbReference type="SUPFAM" id="SSF158949">
    <property type="entry name" value="Smr-associated domain-like"/>
    <property type="match status" value="1"/>
</dbReference>
<dbReference type="EMBL" id="JBHUPB010000004">
    <property type="protein sequence ID" value="MFD2967146.1"/>
    <property type="molecule type" value="Genomic_DNA"/>
</dbReference>
<sequence length="216" mass="24675">MKYKIGDLVRFVDEPIEGHITSFQKNDIVGVTDESGFEIPVLVSKITLVHGNMRRADDEEAPRSSATSNQPFVERGIYLGVDGEQRDGLAKFFIVNHSSFELLVSIAEISGNKTTGVFAEKIPQQDFVQFYTANFNSVGKWPTFDIQILRHSGQPRLSTAPIRKEFRVKPMDLILSKEQDPIMDTKIWRFELDKPEENIGLDKLKDHFISHRPNKR</sequence>
<dbReference type="InterPro" id="IPR036781">
    <property type="entry name" value="Smr_assoc-like_sf"/>
</dbReference>
<proteinExistence type="predicted"/>
<evidence type="ECO:0000313" key="2">
    <source>
        <dbReference type="Proteomes" id="UP001597525"/>
    </source>
</evidence>
<comment type="caution">
    <text evidence="1">The sequence shown here is derived from an EMBL/GenBank/DDBJ whole genome shotgun (WGS) entry which is preliminary data.</text>
</comment>
<evidence type="ECO:0008006" key="3">
    <source>
        <dbReference type="Google" id="ProtNLM"/>
    </source>
</evidence>
<dbReference type="Proteomes" id="UP001597525">
    <property type="component" value="Unassembled WGS sequence"/>
</dbReference>